<dbReference type="Proteomes" id="UP000183469">
    <property type="component" value="Unassembled WGS sequence"/>
</dbReference>
<evidence type="ECO:0000313" key="2">
    <source>
        <dbReference type="Proteomes" id="UP000183469"/>
    </source>
</evidence>
<dbReference type="Pfam" id="PF14567">
    <property type="entry name" value="SUKH_5"/>
    <property type="match status" value="1"/>
</dbReference>
<dbReference type="InterPro" id="IPR037883">
    <property type="entry name" value="Knr4/Smi1-like_sf"/>
</dbReference>
<dbReference type="EMBL" id="FNQG01000002">
    <property type="protein sequence ID" value="SDZ72577.1"/>
    <property type="molecule type" value="Genomic_DNA"/>
</dbReference>
<proteinExistence type="predicted"/>
<organism evidence="1 2">
    <name type="scientific">Selenomonas ruminantium</name>
    <dbReference type="NCBI Taxonomy" id="971"/>
    <lineage>
        <taxon>Bacteria</taxon>
        <taxon>Bacillati</taxon>
        <taxon>Bacillota</taxon>
        <taxon>Negativicutes</taxon>
        <taxon>Selenomonadales</taxon>
        <taxon>Selenomonadaceae</taxon>
        <taxon>Selenomonas</taxon>
    </lineage>
</organism>
<gene>
    <name evidence="1" type="ORF">SAMN05660648_00016</name>
</gene>
<protein>
    <submittedName>
        <fullName evidence="1">SMI1-KNR4 cell-wall</fullName>
    </submittedName>
</protein>
<dbReference type="AlphaFoldDB" id="A0A1H3VCN6"/>
<accession>A0A1H3VCN6</accession>
<sequence length="290" mass="33986">MDCSRLIKYLFTENKYDKRRHYKWENIMERHKNEFHAKLSVGVKGETIHYVEKRLDVILPDSYKRFLASYGNGGIYGIDILGAEAGKVPRVVKMTEFYRFHGMPRELIVIIDELRYQICLQTSRLHDGECPVVKWGSKDDNIEFVEESFVVYLTNMLVEWEEMVTNTDRLREVIEQVLVGLESGYTRKELSEGGLGLIYRRYSKAKAVLEGRKDLFYLNMLIGGGRVYLDVGKEIGDDISTNIWKTERVIEYMNLQITELEREKLYNMLIDEIGEKAVDEMRLRKGIDLI</sequence>
<evidence type="ECO:0000313" key="1">
    <source>
        <dbReference type="EMBL" id="SDZ72577.1"/>
    </source>
</evidence>
<name>A0A1H3VCN6_SELRU</name>
<reference evidence="1 2" key="1">
    <citation type="submission" date="2016-10" db="EMBL/GenBank/DDBJ databases">
        <authorList>
            <person name="de Groot N.N."/>
        </authorList>
    </citation>
    <scope>NUCLEOTIDE SEQUENCE [LARGE SCALE GENOMIC DNA]</scope>
    <source>
        <strain evidence="1 2">DSM 2872</strain>
    </source>
</reference>
<dbReference type="Gene3D" id="3.40.1580.10">
    <property type="entry name" value="SMI1/KNR4-like"/>
    <property type="match status" value="1"/>
</dbReference>
<dbReference type="SUPFAM" id="SSF160631">
    <property type="entry name" value="SMI1/KNR4-like"/>
    <property type="match status" value="1"/>
</dbReference>